<gene>
    <name evidence="4" type="ORF">SLAVMIC_00464</name>
</gene>
<dbReference type="GO" id="GO:0032259">
    <property type="term" value="P:methylation"/>
    <property type="evidence" value="ECO:0007669"/>
    <property type="project" value="UniProtKB-KW"/>
</dbReference>
<keyword evidence="1 4" id="KW-0489">Methyltransferase</keyword>
<sequence>MNSPIRYFGGKGNGLCKRMIDHFPENYSEYKYLEPFGGSAAVLFNKEISPIEIYNDIEENVYSLFKVLTDKDLFDQFKKKCDLTPYSKQIMDEFKKSLITDELDHLDRAYKYFVVNRTAYNGTGGFSASPAIRRNMSKSVSDYLTTVDKLIDVHQRLSKVIVHNIDALKLIEKYDQEDWFMYLDPPYHQDTRTGARYKEDMDNDTQKDFLETVINCKNAKMLISGYDCEEYNVLEENGWTKISFEVKTQDTKRSPKTKVETIWFNY</sequence>
<accession>A0A8D9FQ86</accession>
<dbReference type="InterPro" id="IPR012327">
    <property type="entry name" value="MeTrfase_D12"/>
</dbReference>
<dbReference type="PIRSF" id="PIRSF000398">
    <property type="entry name" value="M_m6A_EcoRV"/>
    <property type="match status" value="1"/>
</dbReference>
<evidence type="ECO:0000256" key="3">
    <source>
        <dbReference type="ARBA" id="ARBA00022691"/>
    </source>
</evidence>
<dbReference type="GO" id="GO:0006298">
    <property type="term" value="P:mismatch repair"/>
    <property type="evidence" value="ECO:0007669"/>
    <property type="project" value="TreeGrafter"/>
</dbReference>
<evidence type="ECO:0000256" key="2">
    <source>
        <dbReference type="ARBA" id="ARBA00022679"/>
    </source>
</evidence>
<evidence type="ECO:0000256" key="1">
    <source>
        <dbReference type="ARBA" id="ARBA00022603"/>
    </source>
</evidence>
<dbReference type="PANTHER" id="PTHR30481">
    <property type="entry name" value="DNA ADENINE METHYLASE"/>
    <property type="match status" value="1"/>
</dbReference>
<dbReference type="GO" id="GO:0043565">
    <property type="term" value="F:sequence-specific DNA binding"/>
    <property type="evidence" value="ECO:0007669"/>
    <property type="project" value="TreeGrafter"/>
</dbReference>
<evidence type="ECO:0000313" key="4">
    <source>
        <dbReference type="EMBL" id="CAG7580535.1"/>
    </source>
</evidence>
<keyword evidence="2 4" id="KW-0808">Transferase</keyword>
<dbReference type="SUPFAM" id="SSF53335">
    <property type="entry name" value="S-adenosyl-L-methionine-dependent methyltransferases"/>
    <property type="match status" value="1"/>
</dbReference>
<dbReference type="Pfam" id="PF02086">
    <property type="entry name" value="MethyltransfD12"/>
    <property type="match status" value="1"/>
</dbReference>
<dbReference type="PANTHER" id="PTHR30481:SF4">
    <property type="entry name" value="SITE-SPECIFIC DNA-METHYLTRANSFERASE (ADENINE-SPECIFIC)"/>
    <property type="match status" value="1"/>
</dbReference>
<proteinExistence type="predicted"/>
<keyword evidence="3" id="KW-0949">S-adenosyl-L-methionine</keyword>
<dbReference type="InterPro" id="IPR012263">
    <property type="entry name" value="M_m6A_EcoRV"/>
</dbReference>
<dbReference type="PRINTS" id="PR00505">
    <property type="entry name" value="D12N6MTFRASE"/>
</dbReference>
<dbReference type="EMBL" id="OU342829">
    <property type="protein sequence ID" value="CAG7580535.1"/>
    <property type="molecule type" value="Genomic_DNA"/>
</dbReference>
<name>A0A8D9FQ86_9VIRU</name>
<dbReference type="Gene3D" id="3.40.50.150">
    <property type="entry name" value="Vaccinia Virus protein VP39"/>
    <property type="match status" value="2"/>
</dbReference>
<dbReference type="GO" id="GO:1904047">
    <property type="term" value="F:S-adenosyl-L-methionine binding"/>
    <property type="evidence" value="ECO:0007669"/>
    <property type="project" value="TreeGrafter"/>
</dbReference>
<dbReference type="GO" id="GO:0009007">
    <property type="term" value="F:site-specific DNA-methyltransferase (adenine-specific) activity"/>
    <property type="evidence" value="ECO:0007669"/>
    <property type="project" value="UniProtKB-EC"/>
</dbReference>
<reference evidence="4" key="1">
    <citation type="submission" date="2021-06" db="EMBL/GenBank/DDBJ databases">
        <authorList>
            <person name="Gannon L."/>
            <person name="Redgwell R T."/>
            <person name="Michniewski S."/>
            <person name="Harrison D C."/>
            <person name="Millard A."/>
        </authorList>
    </citation>
    <scope>NUCLEOTIDE SEQUENCE</scope>
</reference>
<protein>
    <submittedName>
        <fullName evidence="4">DNA adenine methyltransferase</fullName>
    </submittedName>
</protein>
<organism evidence="4">
    <name type="scientific">uncultured marine phage</name>
    <dbReference type="NCBI Taxonomy" id="707152"/>
    <lineage>
        <taxon>Viruses</taxon>
        <taxon>environmental samples</taxon>
    </lineage>
</organism>
<dbReference type="InterPro" id="IPR029063">
    <property type="entry name" value="SAM-dependent_MTases_sf"/>
</dbReference>
<dbReference type="GO" id="GO:0009307">
    <property type="term" value="P:DNA restriction-modification system"/>
    <property type="evidence" value="ECO:0007669"/>
    <property type="project" value="InterPro"/>
</dbReference>